<name>A0A9D4W3G6_PEA</name>
<evidence type="ECO:0000313" key="1">
    <source>
        <dbReference type="EMBL" id="KAI5394631.1"/>
    </source>
</evidence>
<protein>
    <recommendedName>
        <fullName evidence="3">Mitochondrial protein</fullName>
    </recommendedName>
</protein>
<accession>A0A9D4W3G6</accession>
<organism evidence="1 2">
    <name type="scientific">Pisum sativum</name>
    <name type="common">Garden pea</name>
    <name type="synonym">Lathyrus oleraceus</name>
    <dbReference type="NCBI Taxonomy" id="3888"/>
    <lineage>
        <taxon>Eukaryota</taxon>
        <taxon>Viridiplantae</taxon>
        <taxon>Streptophyta</taxon>
        <taxon>Embryophyta</taxon>
        <taxon>Tracheophyta</taxon>
        <taxon>Spermatophyta</taxon>
        <taxon>Magnoliopsida</taxon>
        <taxon>eudicotyledons</taxon>
        <taxon>Gunneridae</taxon>
        <taxon>Pentapetalae</taxon>
        <taxon>rosids</taxon>
        <taxon>fabids</taxon>
        <taxon>Fabales</taxon>
        <taxon>Fabaceae</taxon>
        <taxon>Papilionoideae</taxon>
        <taxon>50 kb inversion clade</taxon>
        <taxon>NPAAA clade</taxon>
        <taxon>Hologalegina</taxon>
        <taxon>IRL clade</taxon>
        <taxon>Fabeae</taxon>
        <taxon>Lathyrus</taxon>
    </lineage>
</organism>
<gene>
    <name evidence="1" type="ORF">KIW84_061316</name>
</gene>
<dbReference type="PANTHER" id="PTHR11439">
    <property type="entry name" value="GAG-POL-RELATED RETROTRANSPOSON"/>
    <property type="match status" value="1"/>
</dbReference>
<dbReference type="PANTHER" id="PTHR11439:SF483">
    <property type="entry name" value="PEPTIDE SYNTHASE GLIP-LIKE, PUTATIVE (AFU_ORTHOLOGUE AFUA_3G12920)-RELATED"/>
    <property type="match status" value="1"/>
</dbReference>
<keyword evidence="2" id="KW-1185">Reference proteome</keyword>
<dbReference type="EMBL" id="JAMSHJ010000006">
    <property type="protein sequence ID" value="KAI5394631.1"/>
    <property type="molecule type" value="Genomic_DNA"/>
</dbReference>
<comment type="caution">
    <text evidence="1">The sequence shown here is derived from an EMBL/GenBank/DDBJ whole genome shotgun (WGS) entry which is preliminary data.</text>
</comment>
<sequence length="138" mass="15368">MGQPHYILGFEIIPTSSGIFLSQHRDIPDLLQKFHMEGVKPSPTPLSSTVVLQLHDGTLSTNATELRRIIGGLQYLNLTRPNLLGGNNDDRTSTSAYIIFFGGNPILWLSRKQRIVARSSTEAEYRAVATTTTEPMWL</sequence>
<evidence type="ECO:0008006" key="3">
    <source>
        <dbReference type="Google" id="ProtNLM"/>
    </source>
</evidence>
<dbReference type="AlphaFoldDB" id="A0A9D4W3G6"/>
<dbReference type="Gramene" id="Psat06G0131600-T1">
    <property type="protein sequence ID" value="KAI5394631.1"/>
    <property type="gene ID" value="KIW84_061316"/>
</dbReference>
<reference evidence="1 2" key="1">
    <citation type="journal article" date="2022" name="Nat. Genet.">
        <title>Improved pea reference genome and pan-genome highlight genomic features and evolutionary characteristics.</title>
        <authorList>
            <person name="Yang T."/>
            <person name="Liu R."/>
            <person name="Luo Y."/>
            <person name="Hu S."/>
            <person name="Wang D."/>
            <person name="Wang C."/>
            <person name="Pandey M.K."/>
            <person name="Ge S."/>
            <person name="Xu Q."/>
            <person name="Li N."/>
            <person name="Li G."/>
            <person name="Huang Y."/>
            <person name="Saxena R.K."/>
            <person name="Ji Y."/>
            <person name="Li M."/>
            <person name="Yan X."/>
            <person name="He Y."/>
            <person name="Liu Y."/>
            <person name="Wang X."/>
            <person name="Xiang C."/>
            <person name="Varshney R.K."/>
            <person name="Ding H."/>
            <person name="Gao S."/>
            <person name="Zong X."/>
        </authorList>
    </citation>
    <scope>NUCLEOTIDE SEQUENCE [LARGE SCALE GENOMIC DNA]</scope>
    <source>
        <strain evidence="1 2">cv. Zhongwan 6</strain>
    </source>
</reference>
<proteinExistence type="predicted"/>
<evidence type="ECO:0000313" key="2">
    <source>
        <dbReference type="Proteomes" id="UP001058974"/>
    </source>
</evidence>
<dbReference type="Proteomes" id="UP001058974">
    <property type="component" value="Chromosome 6"/>
</dbReference>
<dbReference type="CDD" id="cd09272">
    <property type="entry name" value="RNase_HI_RT_Ty1"/>
    <property type="match status" value="1"/>
</dbReference>